<accession>A0A3M3BHD0</accession>
<proteinExistence type="predicted"/>
<sequence>MLRAAGDRGMSHRSEDLSILAEKLQTFLTASGWVEGRQAKGLRFFYPPAALGIEGKYSIALPDDSSKPGVDTLLHAAADSLLDLYGYSRFGEMVESAASNADSSPARISSRFVDSSTRWGAMPLLAFGEFLTHMGAGLYESAKFKLGGDNNSNRVTASTFANECLLLQTKVGSFIASIEVPRITLRQADLFGHEAIDSNKVCSSLFSAIEFLNARVLNDTESLYTEESMADAISLFDVELLEALSKIILGPGMDTIEFSLETGASIRTSSTGWITEDKITRLKDYVAFVKKYFRGEDNITVTGSIVELRSRDPEGNRNYIRVVTDFQGERTFMSAILTNEQYQRAVDAHRTKRSVTIRGNGMRLKTQIRITNVADFTV</sequence>
<name>A0A3M3BHD0_9PSED</name>
<evidence type="ECO:0000313" key="1">
    <source>
        <dbReference type="EMBL" id="RMM12111.1"/>
    </source>
</evidence>
<comment type="caution">
    <text evidence="1">The sequence shown here is derived from an EMBL/GenBank/DDBJ whole genome shotgun (WGS) entry which is preliminary data.</text>
</comment>
<evidence type="ECO:0000313" key="2">
    <source>
        <dbReference type="Proteomes" id="UP000278587"/>
    </source>
</evidence>
<reference evidence="1 2" key="1">
    <citation type="submission" date="2018-08" db="EMBL/GenBank/DDBJ databases">
        <title>Recombination of ecologically and evolutionarily significant loci maintains genetic cohesion in the Pseudomonas syringae species complex.</title>
        <authorList>
            <person name="Dillon M."/>
            <person name="Thakur S."/>
            <person name="Almeida R.N.D."/>
            <person name="Weir B.S."/>
            <person name="Guttman D.S."/>
        </authorList>
    </citation>
    <scope>NUCLEOTIDE SEQUENCE [LARGE SCALE GENOMIC DNA]</scope>
    <source>
        <strain evidence="1 2">ICMP 4086</strain>
    </source>
</reference>
<dbReference type="Proteomes" id="UP000278587">
    <property type="component" value="Unassembled WGS sequence"/>
</dbReference>
<protein>
    <submittedName>
        <fullName evidence="1">Uncharacterized protein</fullName>
    </submittedName>
</protein>
<dbReference type="AlphaFoldDB" id="A0A3M3BHD0"/>
<gene>
    <name evidence="1" type="ORF">ALQ84_02672</name>
</gene>
<organism evidence="1 2">
    <name type="scientific">Pseudomonas caricapapayae</name>
    <dbReference type="NCBI Taxonomy" id="46678"/>
    <lineage>
        <taxon>Bacteria</taxon>
        <taxon>Pseudomonadati</taxon>
        <taxon>Pseudomonadota</taxon>
        <taxon>Gammaproteobacteria</taxon>
        <taxon>Pseudomonadales</taxon>
        <taxon>Pseudomonadaceae</taxon>
        <taxon>Pseudomonas</taxon>
    </lineage>
</organism>
<dbReference type="EMBL" id="RBOC01000053">
    <property type="protein sequence ID" value="RMM12111.1"/>
    <property type="molecule type" value="Genomic_DNA"/>
</dbReference>